<dbReference type="RefSeq" id="WP_005885666.1">
    <property type="nucleotide sequence ID" value="NZ_CAXUGQ010000001.1"/>
</dbReference>
<name>A0ABM6TXQ9_FUSMR</name>
<feature type="coiled-coil region" evidence="1">
    <location>
        <begin position="63"/>
        <end position="111"/>
    </location>
</feature>
<evidence type="ECO:0000256" key="1">
    <source>
        <dbReference type="SAM" id="Coils"/>
    </source>
</evidence>
<accession>A0ABM6TXQ9</accession>
<keyword evidence="3" id="KW-1185">Reference proteome</keyword>
<protein>
    <recommendedName>
        <fullName evidence="4">DUF536 domain-containing protein</fullName>
    </recommendedName>
</protein>
<organism evidence="2 3">
    <name type="scientific">Fusobacterium mortiferum ATCC 9817</name>
    <dbReference type="NCBI Taxonomy" id="469616"/>
    <lineage>
        <taxon>Bacteria</taxon>
        <taxon>Fusobacteriati</taxon>
        <taxon>Fusobacteriota</taxon>
        <taxon>Fusobacteriia</taxon>
        <taxon>Fusobacteriales</taxon>
        <taxon>Fusobacteriaceae</taxon>
        <taxon>Fusobacterium</taxon>
    </lineage>
</organism>
<dbReference type="EMBL" id="CP028102">
    <property type="protein sequence ID" value="AVQ19212.1"/>
    <property type="molecule type" value="Genomic_DNA"/>
</dbReference>
<evidence type="ECO:0000313" key="3">
    <source>
        <dbReference type="Proteomes" id="UP000240258"/>
    </source>
</evidence>
<evidence type="ECO:0000313" key="2">
    <source>
        <dbReference type="EMBL" id="AVQ19212.1"/>
    </source>
</evidence>
<dbReference type="GeneID" id="62763652"/>
<gene>
    <name evidence="2" type="ORF">C4N19_08940</name>
</gene>
<dbReference type="Proteomes" id="UP000240258">
    <property type="component" value="Chromosome"/>
</dbReference>
<evidence type="ECO:0008006" key="4">
    <source>
        <dbReference type="Google" id="ProtNLM"/>
    </source>
</evidence>
<keyword evidence="1" id="KW-0175">Coiled coil</keyword>
<reference evidence="3" key="1">
    <citation type="journal article" date="2018" name="MSphere">
        <title>Fusobacterium Genomics Using MinION and Illumina Sequencing Enables Genome Completion and Correction.</title>
        <authorList>
            <person name="Todd S.M."/>
            <person name="Settlage R.E."/>
            <person name="Lahmers K.K."/>
            <person name="Slade D.J."/>
        </authorList>
    </citation>
    <scope>NUCLEOTIDE SEQUENCE [LARGE SCALE GENOMIC DNA]</scope>
    <source>
        <strain evidence="3">ATCC 9817</strain>
    </source>
</reference>
<proteinExistence type="predicted"/>
<sequence>MDNRRDILKSEITELQERLGIKVITTRNLKSIEECRKAFVEITKHYASISQGKLVNPGLDTEVDILRKKVKVLQEEKAELEKTNQAYSNDIKILQNTTKNLREDREDLIEKNNILYSVIDKLNNKKWWQFWR</sequence>